<comment type="caution">
    <text evidence="2">The sequence shown here is derived from an EMBL/GenBank/DDBJ whole genome shotgun (WGS) entry which is preliminary data.</text>
</comment>
<dbReference type="Pfam" id="PF03078">
    <property type="entry name" value="ATHILA"/>
    <property type="match status" value="1"/>
</dbReference>
<dbReference type="Proteomes" id="UP001058974">
    <property type="component" value="Chromosome 6"/>
</dbReference>
<evidence type="ECO:0000313" key="2">
    <source>
        <dbReference type="EMBL" id="KAI5400553.1"/>
    </source>
</evidence>
<evidence type="ECO:0000259" key="1">
    <source>
        <dbReference type="Pfam" id="PF03078"/>
    </source>
</evidence>
<dbReference type="InterPro" id="IPR004312">
    <property type="entry name" value="ATHILA_Orf1_C"/>
</dbReference>
<reference evidence="2 3" key="1">
    <citation type="journal article" date="2022" name="Nat. Genet.">
        <title>Improved pea reference genome and pan-genome highlight genomic features and evolutionary characteristics.</title>
        <authorList>
            <person name="Yang T."/>
            <person name="Liu R."/>
            <person name="Luo Y."/>
            <person name="Hu S."/>
            <person name="Wang D."/>
            <person name="Wang C."/>
            <person name="Pandey M.K."/>
            <person name="Ge S."/>
            <person name="Xu Q."/>
            <person name="Li N."/>
            <person name="Li G."/>
            <person name="Huang Y."/>
            <person name="Saxena R.K."/>
            <person name="Ji Y."/>
            <person name="Li M."/>
            <person name="Yan X."/>
            <person name="He Y."/>
            <person name="Liu Y."/>
            <person name="Wang X."/>
            <person name="Xiang C."/>
            <person name="Varshney R.K."/>
            <person name="Ding H."/>
            <person name="Gao S."/>
            <person name="Zong X."/>
        </authorList>
    </citation>
    <scope>NUCLEOTIDE SEQUENCE [LARGE SCALE GENOMIC DNA]</scope>
    <source>
        <strain evidence="2 3">cv. Zhongwan 6</strain>
    </source>
</reference>
<organism evidence="2 3">
    <name type="scientific">Pisum sativum</name>
    <name type="common">Garden pea</name>
    <name type="synonym">Lathyrus oleraceus</name>
    <dbReference type="NCBI Taxonomy" id="3888"/>
    <lineage>
        <taxon>Eukaryota</taxon>
        <taxon>Viridiplantae</taxon>
        <taxon>Streptophyta</taxon>
        <taxon>Embryophyta</taxon>
        <taxon>Tracheophyta</taxon>
        <taxon>Spermatophyta</taxon>
        <taxon>Magnoliopsida</taxon>
        <taxon>eudicotyledons</taxon>
        <taxon>Gunneridae</taxon>
        <taxon>Pentapetalae</taxon>
        <taxon>rosids</taxon>
        <taxon>fabids</taxon>
        <taxon>Fabales</taxon>
        <taxon>Fabaceae</taxon>
        <taxon>Papilionoideae</taxon>
        <taxon>50 kb inversion clade</taxon>
        <taxon>NPAAA clade</taxon>
        <taxon>Hologalegina</taxon>
        <taxon>IRL clade</taxon>
        <taxon>Fabeae</taxon>
        <taxon>Lathyrus</taxon>
    </lineage>
</organism>
<evidence type="ECO:0000313" key="3">
    <source>
        <dbReference type="Proteomes" id="UP001058974"/>
    </source>
</evidence>
<name>A0A9D5AAD8_PEA</name>
<dbReference type="Gramene" id="Psat06G0544200-T1">
    <property type="protein sequence ID" value="KAI5400553.1"/>
    <property type="gene ID" value="KIW84_065442"/>
</dbReference>
<sequence>MENFDIMPMIFRDPVQEQRYAMLSQRPMLPTRYPDSSCMEALGIVPSVRHLCSQLQWDEYTEVMHVTYRNLTLEFLSSLNYEPYDGHASDDGYINFRIFGTEYTFNHKRFGDLLGFQTTYDASSELPMSYFLSRDVEKFWSDITCGGSPDPSTQISNKIHNPAFRYFQMIIAHTFLGKSDTDTHVSVEEIFFMYCTTQSHPVACGDFLIQSLYLNARSVVSLIHVGSTVTHITSSLGLDRSLFHLTSYCSYTLMDIDFCLDRGLMRRSSFHPDQYRLLIEGETIHYFTLPDPQVTCVYNQANWAYAIESQGETVDEQRIPPEAEHHPTPTRLRQELANVSLQVEVSDGTHAIEADILNNEIADLRHQIVELRGSEVEETPLFPGH</sequence>
<feature type="domain" description="Arabidopsis retrotransposon Orf1 C-terminal" evidence="1">
    <location>
        <begin position="16"/>
        <end position="193"/>
    </location>
</feature>
<protein>
    <recommendedName>
        <fullName evidence="1">Arabidopsis retrotransposon Orf1 C-terminal domain-containing protein</fullName>
    </recommendedName>
</protein>
<gene>
    <name evidence="2" type="ORF">KIW84_065442</name>
</gene>
<proteinExistence type="predicted"/>
<dbReference type="EMBL" id="JAMSHJ010000006">
    <property type="protein sequence ID" value="KAI5400553.1"/>
    <property type="molecule type" value="Genomic_DNA"/>
</dbReference>
<accession>A0A9D5AAD8</accession>
<keyword evidence="3" id="KW-1185">Reference proteome</keyword>
<dbReference type="AlphaFoldDB" id="A0A9D5AAD8"/>